<accession>A0A6A6PEM4</accession>
<dbReference type="Proteomes" id="UP000799766">
    <property type="component" value="Unassembled WGS sequence"/>
</dbReference>
<evidence type="ECO:0000256" key="1">
    <source>
        <dbReference type="SAM" id="MobiDB-lite"/>
    </source>
</evidence>
<sequence>MGKRWWWLRHALRVGFPGFELKLLSGQGREAQLVFLASTRSRTTSQRTSLGSLNRENGCDFTCNLFRNTVVGSSPLRHEAARPSSWTSFRPCLRPSCSEHALEPWFARGNPHSSGPGPRIAIMHGMSVTKIALGLKTYVWEPWPRPRVWSLTSWVHSGSNFSTVKGIYPTTRVRQLGKSPRTLGQMPYMSRPAEGLDSRGGDT</sequence>
<feature type="compositionally biased region" description="Basic and acidic residues" evidence="1">
    <location>
        <begin position="194"/>
        <end position="203"/>
    </location>
</feature>
<evidence type="ECO:0000313" key="3">
    <source>
        <dbReference type="Proteomes" id="UP000799766"/>
    </source>
</evidence>
<name>A0A6A6PEM4_9PEZI</name>
<protein>
    <submittedName>
        <fullName evidence="2">Uncharacterized protein</fullName>
    </submittedName>
</protein>
<evidence type="ECO:0000313" key="2">
    <source>
        <dbReference type="EMBL" id="KAF2462272.1"/>
    </source>
</evidence>
<reference evidence="2" key="1">
    <citation type="journal article" date="2020" name="Stud. Mycol.">
        <title>101 Dothideomycetes genomes: a test case for predicting lifestyles and emergence of pathogens.</title>
        <authorList>
            <person name="Haridas S."/>
            <person name="Albert R."/>
            <person name="Binder M."/>
            <person name="Bloem J."/>
            <person name="Labutti K."/>
            <person name="Salamov A."/>
            <person name="Andreopoulos B."/>
            <person name="Baker S."/>
            <person name="Barry K."/>
            <person name="Bills G."/>
            <person name="Bluhm B."/>
            <person name="Cannon C."/>
            <person name="Castanera R."/>
            <person name="Culley D."/>
            <person name="Daum C."/>
            <person name="Ezra D."/>
            <person name="Gonzalez J."/>
            <person name="Henrissat B."/>
            <person name="Kuo A."/>
            <person name="Liang C."/>
            <person name="Lipzen A."/>
            <person name="Lutzoni F."/>
            <person name="Magnuson J."/>
            <person name="Mondo S."/>
            <person name="Nolan M."/>
            <person name="Ohm R."/>
            <person name="Pangilinan J."/>
            <person name="Park H.-J."/>
            <person name="Ramirez L."/>
            <person name="Alfaro M."/>
            <person name="Sun H."/>
            <person name="Tritt A."/>
            <person name="Yoshinaga Y."/>
            <person name="Zwiers L.-H."/>
            <person name="Turgeon B."/>
            <person name="Goodwin S."/>
            <person name="Spatafora J."/>
            <person name="Crous P."/>
            <person name="Grigoriev I."/>
        </authorList>
    </citation>
    <scope>NUCLEOTIDE SEQUENCE</scope>
    <source>
        <strain evidence="2">ATCC 16933</strain>
    </source>
</reference>
<dbReference type="AlphaFoldDB" id="A0A6A6PEM4"/>
<organism evidence="2 3">
    <name type="scientific">Lineolata rhizophorae</name>
    <dbReference type="NCBI Taxonomy" id="578093"/>
    <lineage>
        <taxon>Eukaryota</taxon>
        <taxon>Fungi</taxon>
        <taxon>Dikarya</taxon>
        <taxon>Ascomycota</taxon>
        <taxon>Pezizomycotina</taxon>
        <taxon>Dothideomycetes</taxon>
        <taxon>Dothideomycetes incertae sedis</taxon>
        <taxon>Lineolatales</taxon>
        <taxon>Lineolataceae</taxon>
        <taxon>Lineolata</taxon>
    </lineage>
</organism>
<dbReference type="EMBL" id="MU001670">
    <property type="protein sequence ID" value="KAF2462272.1"/>
    <property type="molecule type" value="Genomic_DNA"/>
</dbReference>
<proteinExistence type="predicted"/>
<gene>
    <name evidence="2" type="ORF">BDY21DRAFT_10765</name>
</gene>
<feature type="region of interest" description="Disordered" evidence="1">
    <location>
        <begin position="181"/>
        <end position="203"/>
    </location>
</feature>
<keyword evidence="3" id="KW-1185">Reference proteome</keyword>